<evidence type="ECO:0000256" key="2">
    <source>
        <dbReference type="SAM" id="MobiDB-lite"/>
    </source>
</evidence>
<feature type="region of interest" description="Disordered" evidence="2">
    <location>
        <begin position="163"/>
        <end position="183"/>
    </location>
</feature>
<proteinExistence type="predicted"/>
<dbReference type="EMBL" id="CAMPGE010026851">
    <property type="protein sequence ID" value="CAI2384512.1"/>
    <property type="molecule type" value="Genomic_DNA"/>
</dbReference>
<dbReference type="InterPro" id="IPR003409">
    <property type="entry name" value="MORN"/>
</dbReference>
<dbReference type="PANTHER" id="PTHR43215:SF14">
    <property type="entry name" value="RADIAL SPOKE HEAD 1 HOMOLOG"/>
    <property type="match status" value="1"/>
</dbReference>
<keyword evidence="1" id="KW-0677">Repeat</keyword>
<accession>A0AAD1Y7T5</accession>
<name>A0AAD1Y7T5_EUPCR</name>
<keyword evidence="4" id="KW-1185">Reference proteome</keyword>
<dbReference type="Pfam" id="PF02493">
    <property type="entry name" value="MORN"/>
    <property type="match status" value="10"/>
</dbReference>
<dbReference type="AlphaFoldDB" id="A0AAD1Y7T5"/>
<sequence>MDLTTLKTNHSKNPPQPAPIYYKSLITNSKILSQSYRFPESKLKVTLNKNYRRNGRTKVKKGDVYRYNIDPRAKGGMSNSANSVNKAKMTDKAIPLFNEYEDVKTDYSVKKKISPPSAIGCNHPQENQNKQDFYKILMQLKRSKNRSIKRSKVDHWYENAQRVVSSQNKSRKRRSLSSNRCYTASSRTRQLTTNSFSTSLNTSGFNKFYKSSRLDRQNTVESDKRLRQNSSSRLLQSSHFKSFTAEPVPSSPRDLCSDYYDSAIHNMTNKELFTEPEWEDFNLNTSPKKKQKEILEKLKRKYKLIKRSYPEQVPSYVNAEIKQFFRDLQHWFEDIFRAGMYIPDANTSLVNFVVSEKGDIFIPSESAHEATGDMVVLKQNYIAKARFSQGVLQEGQACILHVAGDYYDGRVLTDGIPDGQGSFYYADGKNYDGQFVQGKRVGKGRLNYANKSQYIGQFIEDEANGNGIFIDTKGNRFMSLQAQDSSEDCGFFKNGKLFGLGEIRYENSNTYKGNFKNTKKEGYGVMKYSIPAGNEIRTGIYKGNWKRDMREGQGEMTYDNMSTFKGTWSKDAKSYGTLINNDGSKYTGSFFEDEYHGYAKLTLRNGVIIEGEFINGELKDKGKITFKDGQIFEGIIEHWDIGERGFLNYPDGSQYEGQFKFGRQHGFGIYTSHNGDKYEGKWEEGAKAGFGREFIFKTKEYYEGLFSKNRRHGKGKLLTDKGELYEILYSRGDLKNRSMVPIKVGKGLYRKQVGKFLEERHIVEPKVTANYRSSVCVTIIP</sequence>
<dbReference type="SMART" id="SM00698">
    <property type="entry name" value="MORN"/>
    <property type="match status" value="9"/>
</dbReference>
<organism evidence="3 4">
    <name type="scientific">Euplotes crassus</name>
    <dbReference type="NCBI Taxonomy" id="5936"/>
    <lineage>
        <taxon>Eukaryota</taxon>
        <taxon>Sar</taxon>
        <taxon>Alveolata</taxon>
        <taxon>Ciliophora</taxon>
        <taxon>Intramacronucleata</taxon>
        <taxon>Spirotrichea</taxon>
        <taxon>Hypotrichia</taxon>
        <taxon>Euplotida</taxon>
        <taxon>Euplotidae</taxon>
        <taxon>Moneuplotes</taxon>
    </lineage>
</organism>
<evidence type="ECO:0000313" key="3">
    <source>
        <dbReference type="EMBL" id="CAI2384512.1"/>
    </source>
</evidence>
<dbReference type="SUPFAM" id="SSF82185">
    <property type="entry name" value="Histone H3 K4-specific methyltransferase SET7/9 N-terminal domain"/>
    <property type="match status" value="3"/>
</dbReference>
<dbReference type="Gene3D" id="2.20.110.10">
    <property type="entry name" value="Histone H3 K4-specific methyltransferase SET7/9 N-terminal domain"/>
    <property type="match status" value="3"/>
</dbReference>
<dbReference type="PANTHER" id="PTHR43215">
    <property type="entry name" value="RADIAL SPOKE HEAD 1 HOMOLOG"/>
    <property type="match status" value="1"/>
</dbReference>
<dbReference type="Proteomes" id="UP001295684">
    <property type="component" value="Unassembled WGS sequence"/>
</dbReference>
<gene>
    <name evidence="3" type="ORF">ECRASSUSDP1_LOCUS26044</name>
</gene>
<protein>
    <recommendedName>
        <fullName evidence="5">Phosphatidylinositol-4-phosphate 5-kinase</fullName>
    </recommendedName>
</protein>
<evidence type="ECO:0000313" key="4">
    <source>
        <dbReference type="Proteomes" id="UP001295684"/>
    </source>
</evidence>
<evidence type="ECO:0008006" key="5">
    <source>
        <dbReference type="Google" id="ProtNLM"/>
    </source>
</evidence>
<evidence type="ECO:0000256" key="1">
    <source>
        <dbReference type="ARBA" id="ARBA00022737"/>
    </source>
</evidence>
<comment type="caution">
    <text evidence="3">The sequence shown here is derived from an EMBL/GenBank/DDBJ whole genome shotgun (WGS) entry which is preliminary data.</text>
</comment>
<reference evidence="3" key="1">
    <citation type="submission" date="2023-07" db="EMBL/GenBank/DDBJ databases">
        <authorList>
            <consortium name="AG Swart"/>
            <person name="Singh M."/>
            <person name="Singh A."/>
            <person name="Seah K."/>
            <person name="Emmerich C."/>
        </authorList>
    </citation>
    <scope>NUCLEOTIDE SEQUENCE</scope>
    <source>
        <strain evidence="3">DP1</strain>
    </source>
</reference>